<dbReference type="eggNOG" id="ENOG502SD6V">
    <property type="taxonomic scope" value="Eukaryota"/>
</dbReference>
<dbReference type="InParanoid" id="T0RWX5"/>
<dbReference type="GeneID" id="19948414"/>
<evidence type="ECO:0000313" key="3">
    <source>
        <dbReference type="Proteomes" id="UP000030762"/>
    </source>
</evidence>
<gene>
    <name evidence="2" type="ORF">SDRG_07687</name>
</gene>
<evidence type="ECO:0000256" key="1">
    <source>
        <dbReference type="SAM" id="Phobius"/>
    </source>
</evidence>
<name>T0RWX5_SAPDV</name>
<proteinExistence type="predicted"/>
<reference evidence="2 3" key="1">
    <citation type="submission" date="2012-04" db="EMBL/GenBank/DDBJ databases">
        <title>The Genome Sequence of Saprolegnia declina VS20.</title>
        <authorList>
            <consortium name="The Broad Institute Genome Sequencing Platform"/>
            <person name="Russ C."/>
            <person name="Nusbaum C."/>
            <person name="Tyler B."/>
            <person name="van West P."/>
            <person name="Dieguez-Uribeondo J."/>
            <person name="de Bruijn I."/>
            <person name="Tripathy S."/>
            <person name="Jiang R."/>
            <person name="Young S.K."/>
            <person name="Zeng Q."/>
            <person name="Gargeya S."/>
            <person name="Fitzgerald M."/>
            <person name="Haas B."/>
            <person name="Abouelleil A."/>
            <person name="Alvarado L."/>
            <person name="Arachchi H.M."/>
            <person name="Berlin A."/>
            <person name="Chapman S.B."/>
            <person name="Goldberg J."/>
            <person name="Griggs A."/>
            <person name="Gujja S."/>
            <person name="Hansen M."/>
            <person name="Howarth C."/>
            <person name="Imamovic A."/>
            <person name="Larimer J."/>
            <person name="McCowen C."/>
            <person name="Montmayeur A."/>
            <person name="Murphy C."/>
            <person name="Neiman D."/>
            <person name="Pearson M."/>
            <person name="Priest M."/>
            <person name="Roberts A."/>
            <person name="Saif S."/>
            <person name="Shea T."/>
            <person name="Sisk P."/>
            <person name="Sykes S."/>
            <person name="Wortman J."/>
            <person name="Nusbaum C."/>
            <person name="Birren B."/>
        </authorList>
    </citation>
    <scope>NUCLEOTIDE SEQUENCE [LARGE SCALE GENOMIC DNA]</scope>
    <source>
        <strain evidence="2 3">VS20</strain>
    </source>
</reference>
<dbReference type="VEuPathDB" id="FungiDB:SDRG_07687"/>
<keyword evidence="3" id="KW-1185">Reference proteome</keyword>
<feature type="transmembrane region" description="Helical" evidence="1">
    <location>
        <begin position="1340"/>
        <end position="1357"/>
    </location>
</feature>
<dbReference type="RefSeq" id="XP_008611759.1">
    <property type="nucleotide sequence ID" value="XM_008613537.1"/>
</dbReference>
<feature type="transmembrane region" description="Helical" evidence="1">
    <location>
        <begin position="1172"/>
        <end position="1191"/>
    </location>
</feature>
<dbReference type="EMBL" id="JH767153">
    <property type="protein sequence ID" value="EQC34887.1"/>
    <property type="molecule type" value="Genomic_DNA"/>
</dbReference>
<feature type="transmembrane region" description="Helical" evidence="1">
    <location>
        <begin position="1291"/>
        <end position="1311"/>
    </location>
</feature>
<dbReference type="Proteomes" id="UP000030762">
    <property type="component" value="Unassembled WGS sequence"/>
</dbReference>
<keyword evidence="1" id="KW-0472">Membrane</keyword>
<evidence type="ECO:0000313" key="2">
    <source>
        <dbReference type="EMBL" id="EQC34887.1"/>
    </source>
</evidence>
<keyword evidence="1" id="KW-0812">Transmembrane</keyword>
<dbReference type="OMA" id="VGMEANN"/>
<keyword evidence="1" id="KW-1133">Transmembrane helix</keyword>
<protein>
    <submittedName>
        <fullName evidence="2">Uncharacterized protein</fullName>
    </submittedName>
</protein>
<feature type="transmembrane region" description="Helical" evidence="1">
    <location>
        <begin position="54"/>
        <end position="77"/>
    </location>
</feature>
<organism evidence="2 3">
    <name type="scientific">Saprolegnia diclina (strain VS20)</name>
    <dbReference type="NCBI Taxonomy" id="1156394"/>
    <lineage>
        <taxon>Eukaryota</taxon>
        <taxon>Sar</taxon>
        <taxon>Stramenopiles</taxon>
        <taxon>Oomycota</taxon>
        <taxon>Saprolegniomycetes</taxon>
        <taxon>Saprolegniales</taxon>
        <taxon>Saprolegniaceae</taxon>
        <taxon>Saprolegnia</taxon>
    </lineage>
</organism>
<dbReference type="OrthoDB" id="73860at2759"/>
<accession>T0RWX5</accession>
<dbReference type="STRING" id="1156394.T0RWX5"/>
<sequence>MPRVSPAPAPRGPDNAIIAPSFVAGSRPDNAIIAPSFIAGSSQKHTPRWSTMAGLLYMLTSIAATIGGLVAMADYLANDFLWFQLDSTALALANVINLQLPQVSSQTTLDLFAPSSGLSKHDAVGSNSAYTRFLRYEALTTLQDAVDGLRHLDLVYVAMMGAQYCWVDWERRWAMAHTLARQERCRDRYGANGAVYLESVLRNIDFNAWVDVTQGLFTQRIGDGVAESSADGPAFLAYLATHQMLDLDSEVHLWLDAGLAHFVMQYTNANQIGLHDVIQIENALGHVIAFEIKDIPVASRGVRWTTDYMYGGLQTDLNIPSGNQSLVQNASTFVGDVSPGLLEAVLVCWPLPPAFQALHNDIGPLDNIDVLWVPVPSAVLSIVQTFRSLLLAHLASSAALVSTLDAIGTLELHPTPLQWQDPNLFFYGGNPTCGFGVGLPFVQESFSFDDSCGTQKALTYSLSPIAGLFAWTMLGDVNATASICALLPIAEVHGCVQALHTVEAAVLLVPSLSELGFPTSSLPPLQLMQFVGRNTSPVIETQRLLEASFALFGWLSVYEWAMQTREVVSFEGDVASCTLMTSAATPKPLPPYALPSSLGTYLWYCSNAVTMVLVSLALLLLCLWLCCHRPSHTPWRHWSHLVSATWLNRGLLMARGGAALLCLSSAVPQSEATAFGSQFDLGRHRSLLATSLLSSEATWILSVLHEMGHPLTSPYTASYARYSLVSGWLFLVVLDIAAPVQVSVTLERSCSSQNMDRVLYCTSGHIVIGRFDRVCTNVAGLVAAACGSYLVVRLWTVLRDAEETPSLLLNSAAIAFMNRKERVRAPNNVVTAAMLYNDSMASIAWSAHAPRRQLLDTSVPLTRFAQGLRDMNPCMLPWMFTQYCWLDLDRHWAMASTTKRQARCVASQMDNGAVYLEIPLRNVRDWAAWDHCWGVSFEIGFVLHLQTSQHGQQWLSNLKLNINSVDDEVALWRLYNITRFQLQWQNYKTIGMVDTFSITSALGYTSSLTLKLFFALLAFNASHGPMVSEDASALCRLDACAGATCASALSTLVAFLEQYMDTSFSSLPPLFQRSTDDLLALDIQMIQYYSDTTNTDTQLYQINLLEPSERLWTFYGWLFLYEWLSGHREVVSFQGDTGRITTMATAYPASAITPDPHEIPTSFSLATLGCTVYITSILIGVTCVLAGYILSMRGVGMEANNLFELNRVVGHVWAGRSFILLRSVTAIWMLNTAPLLLTQVGQATSFTSPPLPWYQTILAAGESTWLVYALNDFGSCVTLQYTTAYAYKSSLSTWFVLVLWSFVAPLSYSATLERHCTFVDMDAGLVCSSASIHLGSTRRVLGVVGVALSCVGVWFGCERWRLRGMAPHDVHSLLLSAHCIYMLDFTHWKHRGAYYLDKTSAVLAGLVSLEFHDKLYIFDIKTWRLFSCAPSKDHTQPQHFQNAIPLSQL</sequence>